<reference evidence="1" key="1">
    <citation type="submission" date="2018-02" db="EMBL/GenBank/DDBJ databases">
        <title>Rhizophora mucronata_Transcriptome.</title>
        <authorList>
            <person name="Meera S.P."/>
            <person name="Sreeshan A."/>
            <person name="Augustine A."/>
        </authorList>
    </citation>
    <scope>NUCLEOTIDE SEQUENCE</scope>
    <source>
        <tissue evidence="1">Leaf</tissue>
    </source>
</reference>
<proteinExistence type="predicted"/>
<dbReference type="EMBL" id="GGEC01071028">
    <property type="protein sequence ID" value="MBX51512.1"/>
    <property type="molecule type" value="Transcribed_RNA"/>
</dbReference>
<organism evidence="1">
    <name type="scientific">Rhizophora mucronata</name>
    <name type="common">Asiatic mangrove</name>
    <dbReference type="NCBI Taxonomy" id="61149"/>
    <lineage>
        <taxon>Eukaryota</taxon>
        <taxon>Viridiplantae</taxon>
        <taxon>Streptophyta</taxon>
        <taxon>Embryophyta</taxon>
        <taxon>Tracheophyta</taxon>
        <taxon>Spermatophyta</taxon>
        <taxon>Magnoliopsida</taxon>
        <taxon>eudicotyledons</taxon>
        <taxon>Gunneridae</taxon>
        <taxon>Pentapetalae</taxon>
        <taxon>rosids</taxon>
        <taxon>fabids</taxon>
        <taxon>Malpighiales</taxon>
        <taxon>Rhizophoraceae</taxon>
        <taxon>Rhizophora</taxon>
    </lineage>
</organism>
<sequence>MWFSSMVMGSNPLGSFHELRELWLWGPCWQPLVCLKEISVHQRREQCNCNWKV</sequence>
<evidence type="ECO:0000313" key="1">
    <source>
        <dbReference type="EMBL" id="MBX51512.1"/>
    </source>
</evidence>
<accession>A0A2P2P9Y6</accession>
<name>A0A2P2P9Y6_RHIMU</name>
<protein>
    <submittedName>
        <fullName evidence="1">Uncharacterized protein</fullName>
    </submittedName>
</protein>
<dbReference type="AlphaFoldDB" id="A0A2P2P9Y6"/>